<comment type="caution">
    <text evidence="1">The sequence shown here is derived from an EMBL/GenBank/DDBJ whole genome shotgun (WGS) entry which is preliminary data.</text>
</comment>
<accession>A0ACA9SLK3</accession>
<feature type="non-terminal residue" evidence="1">
    <location>
        <position position="1"/>
    </location>
</feature>
<name>A0ACA9SLK3_9GLOM</name>
<evidence type="ECO:0000313" key="2">
    <source>
        <dbReference type="Proteomes" id="UP000789920"/>
    </source>
</evidence>
<reference evidence="1" key="1">
    <citation type="submission" date="2021-06" db="EMBL/GenBank/DDBJ databases">
        <authorList>
            <person name="Kallberg Y."/>
            <person name="Tangrot J."/>
            <person name="Rosling A."/>
        </authorList>
    </citation>
    <scope>NUCLEOTIDE SEQUENCE</scope>
    <source>
        <strain evidence="1">MA461A</strain>
    </source>
</reference>
<protein>
    <submittedName>
        <fullName evidence="1">31975_t:CDS:1</fullName>
    </submittedName>
</protein>
<keyword evidence="2" id="KW-1185">Reference proteome</keyword>
<gene>
    <name evidence="1" type="ORF">RPERSI_LOCUS32093</name>
</gene>
<dbReference type="EMBL" id="CAJVQC010132316">
    <property type="protein sequence ID" value="CAG8841937.1"/>
    <property type="molecule type" value="Genomic_DNA"/>
</dbReference>
<dbReference type="Proteomes" id="UP000789920">
    <property type="component" value="Unassembled WGS sequence"/>
</dbReference>
<sequence>YYKKEIVKQVKVFKKGLEKIEDEKNILDNKDTNDDDDNNLDEEENNNKIKEDIDNKLQIAFNTINQ</sequence>
<evidence type="ECO:0000313" key="1">
    <source>
        <dbReference type="EMBL" id="CAG8841937.1"/>
    </source>
</evidence>
<organism evidence="1 2">
    <name type="scientific">Racocetra persica</name>
    <dbReference type="NCBI Taxonomy" id="160502"/>
    <lineage>
        <taxon>Eukaryota</taxon>
        <taxon>Fungi</taxon>
        <taxon>Fungi incertae sedis</taxon>
        <taxon>Mucoromycota</taxon>
        <taxon>Glomeromycotina</taxon>
        <taxon>Glomeromycetes</taxon>
        <taxon>Diversisporales</taxon>
        <taxon>Gigasporaceae</taxon>
        <taxon>Racocetra</taxon>
    </lineage>
</organism>
<proteinExistence type="predicted"/>